<organism evidence="4 5">
    <name type="scientific">Clathrospora elynae</name>
    <dbReference type="NCBI Taxonomy" id="706981"/>
    <lineage>
        <taxon>Eukaryota</taxon>
        <taxon>Fungi</taxon>
        <taxon>Dikarya</taxon>
        <taxon>Ascomycota</taxon>
        <taxon>Pezizomycotina</taxon>
        <taxon>Dothideomycetes</taxon>
        <taxon>Pleosporomycetidae</taxon>
        <taxon>Pleosporales</taxon>
        <taxon>Diademaceae</taxon>
        <taxon>Clathrospora</taxon>
    </lineage>
</organism>
<feature type="transmembrane region" description="Helical" evidence="2">
    <location>
        <begin position="97"/>
        <end position="118"/>
    </location>
</feature>
<evidence type="ECO:0000259" key="3">
    <source>
        <dbReference type="Pfam" id="PF20684"/>
    </source>
</evidence>
<feature type="transmembrane region" description="Helical" evidence="2">
    <location>
        <begin position="52"/>
        <end position="71"/>
    </location>
</feature>
<feature type="transmembrane region" description="Helical" evidence="2">
    <location>
        <begin position="18"/>
        <end position="40"/>
    </location>
</feature>
<keyword evidence="5" id="KW-1185">Reference proteome</keyword>
<dbReference type="Proteomes" id="UP000800038">
    <property type="component" value="Unassembled WGS sequence"/>
</dbReference>
<feature type="transmembrane region" description="Helical" evidence="2">
    <location>
        <begin position="130"/>
        <end position="150"/>
    </location>
</feature>
<keyword evidence="2" id="KW-0812">Transmembrane</keyword>
<name>A0A6A5T690_9PLEO</name>
<evidence type="ECO:0000313" key="4">
    <source>
        <dbReference type="EMBL" id="KAF1946276.1"/>
    </source>
</evidence>
<feature type="transmembrane region" description="Helical" evidence="2">
    <location>
        <begin position="170"/>
        <end position="194"/>
    </location>
</feature>
<reference evidence="4" key="1">
    <citation type="journal article" date="2020" name="Stud. Mycol.">
        <title>101 Dothideomycetes genomes: a test case for predicting lifestyles and emergence of pathogens.</title>
        <authorList>
            <person name="Haridas S."/>
            <person name="Albert R."/>
            <person name="Binder M."/>
            <person name="Bloem J."/>
            <person name="Labutti K."/>
            <person name="Salamov A."/>
            <person name="Andreopoulos B."/>
            <person name="Baker S."/>
            <person name="Barry K."/>
            <person name="Bills G."/>
            <person name="Bluhm B."/>
            <person name="Cannon C."/>
            <person name="Castanera R."/>
            <person name="Culley D."/>
            <person name="Daum C."/>
            <person name="Ezra D."/>
            <person name="Gonzalez J."/>
            <person name="Henrissat B."/>
            <person name="Kuo A."/>
            <person name="Liang C."/>
            <person name="Lipzen A."/>
            <person name="Lutzoni F."/>
            <person name="Magnuson J."/>
            <person name="Mondo S."/>
            <person name="Nolan M."/>
            <person name="Ohm R."/>
            <person name="Pangilinan J."/>
            <person name="Park H.-J."/>
            <person name="Ramirez L."/>
            <person name="Alfaro M."/>
            <person name="Sun H."/>
            <person name="Tritt A."/>
            <person name="Yoshinaga Y."/>
            <person name="Zwiers L.-H."/>
            <person name="Turgeon B."/>
            <person name="Goodwin S."/>
            <person name="Spatafora J."/>
            <person name="Crous P."/>
            <person name="Grigoriev I."/>
        </authorList>
    </citation>
    <scope>NUCLEOTIDE SEQUENCE</scope>
    <source>
        <strain evidence="4">CBS 161.51</strain>
    </source>
</reference>
<keyword evidence="2" id="KW-1133">Transmembrane helix</keyword>
<feature type="region of interest" description="Disordered" evidence="1">
    <location>
        <begin position="326"/>
        <end position="348"/>
    </location>
</feature>
<dbReference type="OrthoDB" id="3918601at2759"/>
<protein>
    <recommendedName>
        <fullName evidence="3">Rhodopsin domain-containing protein</fullName>
    </recommendedName>
</protein>
<dbReference type="InterPro" id="IPR049326">
    <property type="entry name" value="Rhodopsin_dom_fungi"/>
</dbReference>
<feature type="domain" description="Rhodopsin" evidence="3">
    <location>
        <begin position="42"/>
        <end position="271"/>
    </location>
</feature>
<evidence type="ECO:0000256" key="2">
    <source>
        <dbReference type="SAM" id="Phobius"/>
    </source>
</evidence>
<proteinExistence type="predicted"/>
<accession>A0A6A5T690</accession>
<dbReference type="EMBL" id="ML976004">
    <property type="protein sequence ID" value="KAF1946276.1"/>
    <property type="molecule type" value="Genomic_DNA"/>
</dbReference>
<keyword evidence="2" id="KW-0472">Membrane</keyword>
<dbReference type="Pfam" id="PF20684">
    <property type="entry name" value="Fung_rhodopsin"/>
    <property type="match status" value="1"/>
</dbReference>
<sequence>MSNPVDQIILSDSNRTPIIQIVTWFTLVTSLLAFLTHAGIKLYVFRSLTTESWLVLTSLVFCIAQSVAVILQAEHGFGKPMATLSEQDLGANFKSEYAATILLIASLGFSKLAIVAFIHNLTPSKLHRTINFSVGALSSLWLVGSVIVAACECSLPHPWDRRLDRCINRLTWWNVVAILNIITELGIVMLELGIAAQLHVKRQRKAGIMSIFACRLLVLGGAAIQLAFFHQERQDAPLKDDLTLGYWRSSVCNQIVQCLAILTTCLPYTNLFLEGFESGLMRLDDLRRRGEHTTKEDSKGYELMDVSRSGTTQAKSITVSKSWAVKEEPVEHSSHGHRRSVGATTTVQ</sequence>
<dbReference type="PANTHER" id="PTHR38794">
    <property type="entry name" value="INTEGRAL MEMBRANE PROTEIN"/>
    <property type="match status" value="1"/>
</dbReference>
<gene>
    <name evidence="4" type="ORF">EJ02DRAFT_394467</name>
</gene>
<feature type="transmembrane region" description="Helical" evidence="2">
    <location>
        <begin position="206"/>
        <end position="229"/>
    </location>
</feature>
<dbReference type="AlphaFoldDB" id="A0A6A5T690"/>
<evidence type="ECO:0000313" key="5">
    <source>
        <dbReference type="Proteomes" id="UP000800038"/>
    </source>
</evidence>
<evidence type="ECO:0000256" key="1">
    <source>
        <dbReference type="SAM" id="MobiDB-lite"/>
    </source>
</evidence>
<dbReference type="PANTHER" id="PTHR38794:SF1">
    <property type="entry name" value="INTEGRAL MEMBRANE PROTEIN"/>
    <property type="match status" value="1"/>
</dbReference>